<gene>
    <name evidence="2" type="ORF">ABZ071_20265</name>
</gene>
<organism evidence="2 3">
    <name type="scientific">Micromonospora fulviviridis</name>
    <dbReference type="NCBI Taxonomy" id="47860"/>
    <lineage>
        <taxon>Bacteria</taxon>
        <taxon>Bacillati</taxon>
        <taxon>Actinomycetota</taxon>
        <taxon>Actinomycetes</taxon>
        <taxon>Micromonosporales</taxon>
        <taxon>Micromonosporaceae</taxon>
        <taxon>Micromonospora</taxon>
    </lineage>
</organism>
<dbReference type="InterPro" id="IPR050728">
    <property type="entry name" value="Zinc_Metalloprotease_M4"/>
</dbReference>
<reference evidence="2 3" key="1">
    <citation type="submission" date="2024-06" db="EMBL/GenBank/DDBJ databases">
        <title>The Natural Products Discovery Center: Release of the First 8490 Sequenced Strains for Exploring Actinobacteria Biosynthetic Diversity.</title>
        <authorList>
            <person name="Kalkreuter E."/>
            <person name="Kautsar S.A."/>
            <person name="Yang D."/>
            <person name="Bader C.D."/>
            <person name="Teijaro C.N."/>
            <person name="Fluegel L."/>
            <person name="Davis C.M."/>
            <person name="Simpson J.R."/>
            <person name="Lauterbach L."/>
            <person name="Steele A.D."/>
            <person name="Gui C."/>
            <person name="Meng S."/>
            <person name="Li G."/>
            <person name="Viehrig K."/>
            <person name="Ye F."/>
            <person name="Su P."/>
            <person name="Kiefer A.F."/>
            <person name="Nichols A."/>
            <person name="Cepeda A.J."/>
            <person name="Yan W."/>
            <person name="Fan B."/>
            <person name="Jiang Y."/>
            <person name="Adhikari A."/>
            <person name="Zheng C.-J."/>
            <person name="Schuster L."/>
            <person name="Cowan T.M."/>
            <person name="Smanski M.J."/>
            <person name="Chevrette M.G."/>
            <person name="De Carvalho L.P.S."/>
            <person name="Shen B."/>
        </authorList>
    </citation>
    <scope>NUCLEOTIDE SEQUENCE [LARGE SCALE GENOMIC DNA]</scope>
    <source>
        <strain evidence="2 3">NPDC006286</strain>
    </source>
</reference>
<feature type="signal peptide" evidence="1">
    <location>
        <begin position="1"/>
        <end position="29"/>
    </location>
</feature>
<sequence>MMHPHFRRSALVASAVTAALMAGGTTVQAAGDPYDNTATATAFAPNPVQQFGDQSLTDAKDADQPALAGAYRSVLLTNLDSSGTLTGKYVVVKSKTGTPARAVDGAYPAWHRDADQFEQVMGYHWVNTAQAYLQSLGFGSTLRPVNQRQIELRIDQYGGDNSFFREDKANITLGKGGVDDGEDAEVIVHEYGHSVQDGQVPGFGTTLESGAIGEAFGDYLAVAVTSWATGVPTRTPEACVADWDSVSYTRTTPHCLRRLDGTKVYPADLVGEVHADGEIWSRALWDIRTALGDRRATTLIVEAQFAFTTDVTFRDAALATVAAAQRLYGTQAATATRAAFVARGIL</sequence>
<proteinExistence type="predicted"/>
<dbReference type="PANTHER" id="PTHR33794:SF1">
    <property type="entry name" value="BACILLOLYSIN"/>
    <property type="match status" value="1"/>
</dbReference>
<dbReference type="PANTHER" id="PTHR33794">
    <property type="entry name" value="BACILLOLYSIN"/>
    <property type="match status" value="1"/>
</dbReference>
<evidence type="ECO:0000313" key="2">
    <source>
        <dbReference type="EMBL" id="MEU0154226.1"/>
    </source>
</evidence>
<dbReference type="Pfam" id="PF02128">
    <property type="entry name" value="Peptidase_M36"/>
    <property type="match status" value="1"/>
</dbReference>
<feature type="chain" id="PRO_5046789574" evidence="1">
    <location>
        <begin position="30"/>
        <end position="346"/>
    </location>
</feature>
<dbReference type="EMBL" id="JBEXRX010000063">
    <property type="protein sequence ID" value="MEU0154226.1"/>
    <property type="molecule type" value="Genomic_DNA"/>
</dbReference>
<dbReference type="InterPro" id="IPR027268">
    <property type="entry name" value="Peptidase_M4/M1_CTD_sf"/>
</dbReference>
<dbReference type="InterPro" id="IPR001842">
    <property type="entry name" value="Peptidase_M36"/>
</dbReference>
<protein>
    <submittedName>
        <fullName evidence="2">M36 family metallopeptidase</fullName>
    </submittedName>
</protein>
<dbReference type="RefSeq" id="WP_355665937.1">
    <property type="nucleotide sequence ID" value="NZ_JBEXRX010000063.1"/>
</dbReference>
<keyword evidence="3" id="KW-1185">Reference proteome</keyword>
<dbReference type="Proteomes" id="UP001550348">
    <property type="component" value="Unassembled WGS sequence"/>
</dbReference>
<keyword evidence="1" id="KW-0732">Signal</keyword>
<dbReference type="SUPFAM" id="SSF55486">
    <property type="entry name" value="Metalloproteases ('zincins'), catalytic domain"/>
    <property type="match status" value="1"/>
</dbReference>
<dbReference type="InterPro" id="IPR006311">
    <property type="entry name" value="TAT_signal"/>
</dbReference>
<name>A0ABV2VRM4_9ACTN</name>
<accession>A0ABV2VRM4</accession>
<evidence type="ECO:0000313" key="3">
    <source>
        <dbReference type="Proteomes" id="UP001550348"/>
    </source>
</evidence>
<dbReference type="Gene3D" id="1.10.390.10">
    <property type="entry name" value="Neutral Protease Domain 2"/>
    <property type="match status" value="1"/>
</dbReference>
<comment type="caution">
    <text evidence="2">The sequence shown here is derived from an EMBL/GenBank/DDBJ whole genome shotgun (WGS) entry which is preliminary data.</text>
</comment>
<evidence type="ECO:0000256" key="1">
    <source>
        <dbReference type="SAM" id="SignalP"/>
    </source>
</evidence>
<dbReference type="PROSITE" id="PS51318">
    <property type="entry name" value="TAT"/>
    <property type="match status" value="1"/>
</dbReference>